<accession>A0A0L8ICF3</accession>
<evidence type="ECO:0000313" key="3">
    <source>
        <dbReference type="EMBL" id="KOF99122.1"/>
    </source>
</evidence>
<keyword evidence="1" id="KW-0812">Transmembrane</keyword>
<sequence>MVPSKCCRFLLWILLIFLAVIIIQLPHRHSTLISKEWLYSMSVKTKNKVILWNQLNFNVDLSKIRAVIHYPEKLSTNEDEKLLQIYPIDLNSIEKEMFLRTVSIFSSALSSANITHMVYGGTAIGSRRHHGFIPWDDDIDIWINKTEKTKSKKILSSIPKFGLFSPNNFQWKFFFKNLNTLKSKPFRWPYIDIFYFEENATHIWDELPPHRTRYYKKSIIFPLYNRMFQSIKLPTPCAIDKFVGESALKSCQSSSYNHRMEWVLPARFRMTIPCSKLYHLQPFVFRTKHNETHHKEELKQNDTLIHKIFVPTNLCAT</sequence>
<dbReference type="AlphaFoldDB" id="A0A0L8ICF3"/>
<dbReference type="SUPFAM" id="SSF81301">
    <property type="entry name" value="Nucleotidyltransferase"/>
    <property type="match status" value="1"/>
</dbReference>
<name>A0A0L8ICF3_OCTBM</name>
<dbReference type="PANTHER" id="PTHR43404">
    <property type="entry name" value="LIPOPOLYSACCHARIDE CHOLINEPHOSPHOTRANSFERASE LICD"/>
    <property type="match status" value="1"/>
</dbReference>
<protein>
    <recommendedName>
        <fullName evidence="2">LicD/FKTN/FKRP nucleotidyltransferase domain-containing protein</fullName>
    </recommendedName>
</protein>
<dbReference type="OrthoDB" id="419198at2759"/>
<dbReference type="Pfam" id="PF04991">
    <property type="entry name" value="LicD"/>
    <property type="match status" value="1"/>
</dbReference>
<dbReference type="InterPro" id="IPR007074">
    <property type="entry name" value="LicD/FKTN/FKRP_NTP_transf"/>
</dbReference>
<reference evidence="3" key="1">
    <citation type="submission" date="2015-07" db="EMBL/GenBank/DDBJ databases">
        <title>MeaNS - Measles Nucleotide Surveillance Program.</title>
        <authorList>
            <person name="Tran T."/>
            <person name="Druce J."/>
        </authorList>
    </citation>
    <scope>NUCLEOTIDE SEQUENCE</scope>
    <source>
        <strain evidence="3">UCB-OBI-ISO-001</strain>
        <tissue evidence="3">Gonad</tissue>
    </source>
</reference>
<dbReference type="InterPro" id="IPR043519">
    <property type="entry name" value="NT_sf"/>
</dbReference>
<gene>
    <name evidence="3" type="ORF">OCBIM_22019502mg</name>
</gene>
<dbReference type="InterPro" id="IPR052942">
    <property type="entry name" value="LPS_cholinephosphotransferase"/>
</dbReference>
<keyword evidence="1" id="KW-1133">Transmembrane helix</keyword>
<organism evidence="3">
    <name type="scientific">Octopus bimaculoides</name>
    <name type="common">California two-spotted octopus</name>
    <dbReference type="NCBI Taxonomy" id="37653"/>
    <lineage>
        <taxon>Eukaryota</taxon>
        <taxon>Metazoa</taxon>
        <taxon>Spiralia</taxon>
        <taxon>Lophotrochozoa</taxon>
        <taxon>Mollusca</taxon>
        <taxon>Cephalopoda</taxon>
        <taxon>Coleoidea</taxon>
        <taxon>Octopodiformes</taxon>
        <taxon>Octopoda</taxon>
        <taxon>Incirrata</taxon>
        <taxon>Octopodidae</taxon>
        <taxon>Octopus</taxon>
    </lineage>
</organism>
<dbReference type="KEGG" id="obi:106874495"/>
<feature type="transmembrane region" description="Helical" evidence="1">
    <location>
        <begin position="9"/>
        <end position="26"/>
    </location>
</feature>
<proteinExistence type="predicted"/>
<keyword evidence="1" id="KW-0472">Membrane</keyword>
<dbReference type="PANTHER" id="PTHR43404:SF1">
    <property type="entry name" value="MNN4P"/>
    <property type="match status" value="1"/>
</dbReference>
<evidence type="ECO:0000259" key="2">
    <source>
        <dbReference type="Pfam" id="PF04991"/>
    </source>
</evidence>
<dbReference type="EMBL" id="KQ416013">
    <property type="protein sequence ID" value="KOF99123.1"/>
    <property type="molecule type" value="Genomic_DNA"/>
</dbReference>
<dbReference type="GO" id="GO:0009100">
    <property type="term" value="P:glycoprotein metabolic process"/>
    <property type="evidence" value="ECO:0007669"/>
    <property type="project" value="UniProtKB-ARBA"/>
</dbReference>
<evidence type="ECO:0000256" key="1">
    <source>
        <dbReference type="SAM" id="Phobius"/>
    </source>
</evidence>
<dbReference type="EMBL" id="KQ416013">
    <property type="protein sequence ID" value="KOF99122.1"/>
    <property type="molecule type" value="Genomic_DNA"/>
</dbReference>
<feature type="domain" description="LicD/FKTN/FKRP nucleotidyltransferase" evidence="2">
    <location>
        <begin position="112"/>
        <end position="145"/>
    </location>
</feature>